<dbReference type="GO" id="GO:0000149">
    <property type="term" value="F:SNARE binding"/>
    <property type="evidence" value="ECO:0007669"/>
    <property type="project" value="TreeGrafter"/>
</dbReference>
<dbReference type="Proteomes" id="UP000790347">
    <property type="component" value="Unassembled WGS sequence"/>
</dbReference>
<dbReference type="PANTHER" id="PTHR13258">
    <property type="entry name" value="SYNDETIN"/>
    <property type="match status" value="1"/>
</dbReference>
<protein>
    <recommendedName>
        <fullName evidence="9">Syndetin</fullName>
    </recommendedName>
</protein>
<keyword evidence="1" id="KW-0813">Transport</keyword>
<reference evidence="7" key="1">
    <citation type="submission" date="2013-05" db="EMBL/GenBank/DDBJ databases">
        <authorList>
            <person name="Yim A.K.Y."/>
            <person name="Chan T.F."/>
            <person name="Ji K.M."/>
            <person name="Liu X.Y."/>
            <person name="Zhou J.W."/>
            <person name="Li R.Q."/>
            <person name="Yang K.Y."/>
            <person name="Li J."/>
            <person name="Li M."/>
            <person name="Law P.T.W."/>
            <person name="Wu Y.L."/>
            <person name="Cai Z.L."/>
            <person name="Qin H."/>
            <person name="Bao Y."/>
            <person name="Leung R.K.K."/>
            <person name="Ng P.K.S."/>
            <person name="Zou J."/>
            <person name="Zhong X.J."/>
            <person name="Ran P.X."/>
            <person name="Zhong N.S."/>
            <person name="Liu Z.G."/>
            <person name="Tsui S.K.W."/>
        </authorList>
    </citation>
    <scope>NUCLEOTIDE SEQUENCE</scope>
    <source>
        <strain evidence="7">Derf</strain>
        <tissue evidence="7">Whole organism</tissue>
    </source>
</reference>
<feature type="domain" description="Syndetin C-terminal" evidence="5">
    <location>
        <begin position="1029"/>
        <end position="1162"/>
    </location>
</feature>
<evidence type="ECO:0000256" key="4">
    <source>
        <dbReference type="SAM" id="MobiDB-lite"/>
    </source>
</evidence>
<accession>A0A922IGI8</accession>
<dbReference type="GO" id="GO:0042147">
    <property type="term" value="P:retrograde transport, endosome to Golgi"/>
    <property type="evidence" value="ECO:0007669"/>
    <property type="project" value="InterPro"/>
</dbReference>
<feature type="region of interest" description="Disordered" evidence="4">
    <location>
        <begin position="463"/>
        <end position="482"/>
    </location>
</feature>
<feature type="domain" description="Syndetin C-terminal" evidence="5">
    <location>
        <begin position="848"/>
        <end position="979"/>
    </location>
</feature>
<name>A0A922IGI8_DERFA</name>
<evidence type="ECO:0008006" key="9">
    <source>
        <dbReference type="Google" id="ProtNLM"/>
    </source>
</evidence>
<evidence type="ECO:0000256" key="2">
    <source>
        <dbReference type="ARBA" id="ARBA00022927"/>
    </source>
</evidence>
<dbReference type="GO" id="GO:0032456">
    <property type="term" value="P:endocytic recycling"/>
    <property type="evidence" value="ECO:0007669"/>
    <property type="project" value="InterPro"/>
</dbReference>
<keyword evidence="2" id="KW-0653">Protein transport</keyword>
<evidence type="ECO:0000259" key="5">
    <source>
        <dbReference type="Pfam" id="PF10474"/>
    </source>
</evidence>
<dbReference type="GO" id="GO:1990745">
    <property type="term" value="C:EARP complex"/>
    <property type="evidence" value="ECO:0007669"/>
    <property type="project" value="InterPro"/>
</dbReference>
<dbReference type="AlphaFoldDB" id="A0A922IGI8"/>
<evidence type="ECO:0000256" key="3">
    <source>
        <dbReference type="ARBA" id="ARBA00023054"/>
    </source>
</evidence>
<dbReference type="GO" id="GO:0005829">
    <property type="term" value="C:cytosol"/>
    <property type="evidence" value="ECO:0007669"/>
    <property type="project" value="GOC"/>
</dbReference>
<proteinExistence type="predicted"/>
<dbReference type="Pfam" id="PF10475">
    <property type="entry name" value="Vps54_N"/>
    <property type="match status" value="1"/>
</dbReference>
<comment type="caution">
    <text evidence="7">The sequence shown here is derived from an EMBL/GenBank/DDBJ whole genome shotgun (WGS) entry which is preliminary data.</text>
</comment>
<sequence>MEVGNKKLRSIFKQVQSSAKVLSTGDRPRLSSVSSPNSVCHDEDGGKPTIDLSTAIEYNYCLINSYVQERCQRTLSPYEEMVKTFTSAEDEDGIIESIGSEFFLDPSQPADHQSPDCDELEFDRNNNDLLEQAKIMEKCVLSKLPPLSQADELLNYIELEKKKLTGQQTIVSKRLTEMILANDGHFQSELARVRCIEQDLATAIHTCVDGRRAFRESKRNFTQTSMTIIDNHRLREAIIQIIDCLQAIKRLRETVERIDYMLQYEKNFSTAIDLLDKQMDILESLSEKYSCVAEMRDRLLVAIQLVGDQMDAVLAKMCDRFCVRTYRQLVKAYSQIGKTESSLQQLQLHFVNTIHDKAFGIVLGYVKLFSPDHHHHTATESSFKRKPLAELCQHLNPESFLQCLIDMCRALWDVMYNYHHCLAFYQRQPSSLTKEEIDLAVKKLSHGSTASLFVHQQPGNHADLMHSDAATNQPPGDDVDQITHHHHHQDQLLFSFEEFIKILSVSERMIEIGKQFCQLYQLCNHHRNELLSPSASPTMELESTLYQQTRAYVQSYHQVSMFELKIFLENEIWTRCPIETTDEFELIANLQEFAFIKQRLLRMKIHEGQCSTGKKDKLTKASPSTLLLSPVASGTTRACYFVADDLDADDDVLSLRVSVSPFDELITRDTIISQQTFDSDSDRDDDRCDIRPPNDSVSSSKMEIVTTNTALNVVRLMGRYMNIMFLLRPISHDIIQALLELFDYYLYVVYHFFAKDALPVSWLVVNQLSTPPPPPSSQSNRLQLNHKLSLFIKRINETLISNNGTFILKDDEIGSANCSPSKAAWSMPKYPCPDLSEYVPIQLADRHYALGERIMAIQSMIFIGRQFYHLCPLLLEFLRPDDEQDDDESSWSLNAETSKLTKDGFIKGIQFYHDKMWSSVASLQYQCLYAVVTKLLPYETIVQQMQQTRWDLKEIPSIHSPYVNVIVEQLNRFDAAYGQLLHSHDLTFLTASLIEDDHVDGDDDDGDGDDDDEDGNIMPLTKLEWLSRRIPITLWECLLRALNRTFIEGFSTVRKCTNEGRALMQLDYEQFLSHMEKLMTPCYYYYYYTNQQTAKSSLKSYLANERLQVEEYIKAFYITESTFADWIRQKSNVYTGKQIVSLITCIAGDNKKLQSSLLSVIDASSLEHSQSAPVTNE</sequence>
<reference evidence="7" key="2">
    <citation type="journal article" date="2022" name="Res Sq">
        <title>Comparative Genomics Reveals Insights into the Divergent Evolution of Astigmatic Mites and Household Pest Adaptations.</title>
        <authorList>
            <person name="Xiong Q."/>
            <person name="Wan A.T.-Y."/>
            <person name="Liu X.-Y."/>
            <person name="Fung C.S.-H."/>
            <person name="Xiao X."/>
            <person name="Malainual N."/>
            <person name="Hou J."/>
            <person name="Wang L."/>
            <person name="Wang M."/>
            <person name="Yang K."/>
            <person name="Cui Y."/>
            <person name="Leung E."/>
            <person name="Nong W."/>
            <person name="Shin S.-K."/>
            <person name="Au S."/>
            <person name="Jeong K.Y."/>
            <person name="Chew F.T."/>
            <person name="Hui J."/>
            <person name="Leung T.F."/>
            <person name="Tungtrongchitr A."/>
            <person name="Zhong N."/>
            <person name="Liu Z."/>
            <person name="Tsui S."/>
        </authorList>
    </citation>
    <scope>NUCLEOTIDE SEQUENCE</scope>
    <source>
        <strain evidence="7">Derf</strain>
        <tissue evidence="7">Whole organism</tissue>
    </source>
</reference>
<evidence type="ECO:0000313" key="8">
    <source>
        <dbReference type="Proteomes" id="UP000790347"/>
    </source>
</evidence>
<feature type="region of interest" description="Disordered" evidence="4">
    <location>
        <begin position="23"/>
        <end position="46"/>
    </location>
</feature>
<feature type="region of interest" description="Disordered" evidence="4">
    <location>
        <begin position="677"/>
        <end position="699"/>
    </location>
</feature>
<dbReference type="InterPro" id="IPR019514">
    <property type="entry name" value="Syndetin_C"/>
</dbReference>
<evidence type="ECO:0000259" key="6">
    <source>
        <dbReference type="Pfam" id="PF10475"/>
    </source>
</evidence>
<dbReference type="Pfam" id="PF10474">
    <property type="entry name" value="Syndetin_C"/>
    <property type="match status" value="2"/>
</dbReference>
<dbReference type="EMBL" id="ASGP02000001">
    <property type="protein sequence ID" value="KAH9530190.1"/>
    <property type="molecule type" value="Genomic_DNA"/>
</dbReference>
<keyword evidence="3" id="KW-0175">Coiled coil</keyword>
<keyword evidence="8" id="KW-1185">Reference proteome</keyword>
<dbReference type="InterPro" id="IPR019515">
    <property type="entry name" value="VPS54_N"/>
</dbReference>
<gene>
    <name evidence="7" type="ORF">DERF_004014</name>
</gene>
<feature type="domain" description="Vacuolar protein sorting-associated protein 54 N-terminal" evidence="6">
    <location>
        <begin position="142"/>
        <end position="424"/>
    </location>
</feature>
<dbReference type="GO" id="GO:0015031">
    <property type="term" value="P:protein transport"/>
    <property type="evidence" value="ECO:0007669"/>
    <property type="project" value="UniProtKB-KW"/>
</dbReference>
<dbReference type="InterPro" id="IPR040047">
    <property type="entry name" value="VPS50"/>
</dbReference>
<organism evidence="7 8">
    <name type="scientific">Dermatophagoides farinae</name>
    <name type="common">American house dust mite</name>
    <dbReference type="NCBI Taxonomy" id="6954"/>
    <lineage>
        <taxon>Eukaryota</taxon>
        <taxon>Metazoa</taxon>
        <taxon>Ecdysozoa</taxon>
        <taxon>Arthropoda</taxon>
        <taxon>Chelicerata</taxon>
        <taxon>Arachnida</taxon>
        <taxon>Acari</taxon>
        <taxon>Acariformes</taxon>
        <taxon>Sarcoptiformes</taxon>
        <taxon>Astigmata</taxon>
        <taxon>Psoroptidia</taxon>
        <taxon>Analgoidea</taxon>
        <taxon>Pyroglyphidae</taxon>
        <taxon>Dermatophagoidinae</taxon>
        <taxon>Dermatophagoides</taxon>
    </lineage>
</organism>
<evidence type="ECO:0000313" key="7">
    <source>
        <dbReference type="EMBL" id="KAH9530190.1"/>
    </source>
</evidence>
<dbReference type="PANTHER" id="PTHR13258:SF0">
    <property type="entry name" value="SYNDETIN"/>
    <property type="match status" value="1"/>
</dbReference>
<evidence type="ECO:0000256" key="1">
    <source>
        <dbReference type="ARBA" id="ARBA00022448"/>
    </source>
</evidence>